<keyword evidence="3" id="KW-1185">Reference proteome</keyword>
<dbReference type="RefSeq" id="WP_110057686.1">
    <property type="nucleotide sequence ID" value="NZ_CP016353.1"/>
</dbReference>
<feature type="region of interest" description="Disordered" evidence="1">
    <location>
        <begin position="802"/>
        <end position="829"/>
    </location>
</feature>
<dbReference type="KEGG" id="pmad:BAY61_20800"/>
<proteinExistence type="predicted"/>
<dbReference type="OrthoDB" id="3689514at2"/>
<dbReference type="Proteomes" id="UP000199494">
    <property type="component" value="Unassembled WGS sequence"/>
</dbReference>
<dbReference type="EMBL" id="FMZE01000013">
    <property type="protein sequence ID" value="SDD85154.1"/>
    <property type="molecule type" value="Genomic_DNA"/>
</dbReference>
<feature type="compositionally biased region" description="Gly residues" evidence="1">
    <location>
        <begin position="671"/>
        <end position="680"/>
    </location>
</feature>
<feature type="region of interest" description="Disordered" evidence="1">
    <location>
        <begin position="1"/>
        <end position="23"/>
    </location>
</feature>
<evidence type="ECO:0000313" key="2">
    <source>
        <dbReference type="EMBL" id="SDD85154.1"/>
    </source>
</evidence>
<evidence type="ECO:0000256" key="1">
    <source>
        <dbReference type="SAM" id="MobiDB-lite"/>
    </source>
</evidence>
<name>A0A222VSV9_9PSEU</name>
<feature type="compositionally biased region" description="Low complexity" evidence="1">
    <location>
        <begin position="527"/>
        <end position="541"/>
    </location>
</feature>
<evidence type="ECO:0000313" key="3">
    <source>
        <dbReference type="Proteomes" id="UP000199494"/>
    </source>
</evidence>
<dbReference type="STRING" id="530584.SAMN05421630_113122"/>
<feature type="compositionally biased region" description="Gly residues" evidence="1">
    <location>
        <begin position="497"/>
        <end position="516"/>
    </location>
</feature>
<reference evidence="2 3" key="1">
    <citation type="submission" date="2016-10" db="EMBL/GenBank/DDBJ databases">
        <authorList>
            <person name="de Groot N.N."/>
        </authorList>
    </citation>
    <scope>NUCLEOTIDE SEQUENCE [LARGE SCALE GENOMIC DNA]</scope>
    <source>
        <strain evidence="2 3">CGMCC 4.5506</strain>
    </source>
</reference>
<feature type="region of interest" description="Disordered" evidence="1">
    <location>
        <begin position="775"/>
        <end position="794"/>
    </location>
</feature>
<feature type="compositionally biased region" description="Gly residues" evidence="1">
    <location>
        <begin position="465"/>
        <end position="486"/>
    </location>
</feature>
<feature type="compositionally biased region" description="Low complexity" evidence="1">
    <location>
        <begin position="661"/>
        <end position="670"/>
    </location>
</feature>
<feature type="compositionally biased region" description="Basic and acidic residues" evidence="1">
    <location>
        <begin position="752"/>
        <end position="762"/>
    </location>
</feature>
<feature type="compositionally biased region" description="Gly residues" evidence="1">
    <location>
        <begin position="686"/>
        <end position="707"/>
    </location>
</feature>
<dbReference type="AlphaFoldDB" id="A0A222VSV9"/>
<feature type="region of interest" description="Disordered" evidence="1">
    <location>
        <begin position="35"/>
        <end position="71"/>
    </location>
</feature>
<feature type="compositionally biased region" description="Low complexity" evidence="1">
    <location>
        <begin position="571"/>
        <end position="586"/>
    </location>
</feature>
<feature type="compositionally biased region" description="Pro residues" evidence="1">
    <location>
        <begin position="542"/>
        <end position="552"/>
    </location>
</feature>
<feature type="compositionally biased region" description="Gly residues" evidence="1">
    <location>
        <begin position="382"/>
        <end position="392"/>
    </location>
</feature>
<protein>
    <submittedName>
        <fullName evidence="2">Uncharacterized protein</fullName>
    </submittedName>
</protein>
<feature type="compositionally biased region" description="Polar residues" evidence="1">
    <location>
        <begin position="56"/>
        <end position="71"/>
    </location>
</feature>
<gene>
    <name evidence="2" type="ORF">SAMN05421630_113122</name>
</gene>
<feature type="compositionally biased region" description="Low complexity" evidence="1">
    <location>
        <begin position="608"/>
        <end position="622"/>
    </location>
</feature>
<sequence length="829" mass="86070">MTTPDGTGPSKPPEVGEDTSNVKFDQAVYATTGLGPDIHVPVKNGGGEQGWFKSDGTVTAGSDQESDSQTGGDAYSYHAWEKWYISVYKDQTKVEAWTTALQELNDVVDQMKDGKAELMDVGKLRDAKAAVDHYVNWLNSNHETLQSWSQKLNSDDSAFKGKAAYAIRQNLVKFANTLDDVRTQIVEERATSQGLADIADALSRFAKGMNDAWHQYHAGLKSVLQDTMSAVIENVRRYIRGMGLVHGTPNYALDILSNKHTREPAEAYIEETVKNYSSSVSSAPVFTERLFMGLQIGADVTGTNTFAPGPLPSGFPEISGPLDSPATWGTINKNITDFVLGKIKPLDTRAAELMTELDTAYQRSKKPLEDIVAPTTLPPPGGGGNNGLGGDNPFGDDNGFDEDDIRDLFGGGDDGDDNGGGGDDNGGLNEDDIRDLFGGGDDGDNNGAGGNDGGGGNDNPFGDNNGTGGDNPFGTGGDNSFGGGGNDNPFGSDNPFGTGGDNSFGGDPFGTGGDNSLGGNNSFGSDNPFGNGSDNSFGNGPVIPPGGFPPPGGFGGSNGNTNRLGNQAPPAGSDGNAFNGDGFGNNWPDFPGQQDNEQDLRDLFSNLPGDNNQNQPGDNNQNLPGDNFPVDDRNLPEIPEFGSGDSNSTGGLDTPNFEDLPGSGASNAAGGSPGFSGGTGSDFPGGNNGSADFGGSGNAGNTFGGEGWSDWSGQDQGGGGGNNTAFNPGEQNGRGMPMMPPMMPPTGGNQGDSKERERQTWLSEDDKIWGTEAMAGNGIVGLPGDTANETDEPLAPTHVHVGAGVQRGKSLDPQPEKEQARQAEQTANG</sequence>
<feature type="region of interest" description="Disordered" evidence="1">
    <location>
        <begin position="365"/>
        <end position="762"/>
    </location>
</feature>
<organism evidence="2 3">
    <name type="scientific">Prauserella marina</name>
    <dbReference type="NCBI Taxonomy" id="530584"/>
    <lineage>
        <taxon>Bacteria</taxon>
        <taxon>Bacillati</taxon>
        <taxon>Actinomycetota</taxon>
        <taxon>Actinomycetes</taxon>
        <taxon>Pseudonocardiales</taxon>
        <taxon>Pseudonocardiaceae</taxon>
        <taxon>Prauserella</taxon>
    </lineage>
</organism>
<accession>A0A222VSV9</accession>
<feature type="compositionally biased region" description="Gly residues" evidence="1">
    <location>
        <begin position="446"/>
        <end position="457"/>
    </location>
</feature>